<organism evidence="2 3">
    <name type="scientific">Yanshouia hominis</name>
    <dbReference type="NCBI Taxonomy" id="2763673"/>
    <lineage>
        <taxon>Bacteria</taxon>
        <taxon>Bacillati</taxon>
        <taxon>Bacillota</taxon>
        <taxon>Clostridia</taxon>
        <taxon>Eubacteriales</taxon>
        <taxon>Oscillospiraceae</taxon>
        <taxon>Yanshouia</taxon>
    </lineage>
</organism>
<comment type="caution">
    <text evidence="2">The sequence shown here is derived from an EMBL/GenBank/DDBJ whole genome shotgun (WGS) entry which is preliminary data.</text>
</comment>
<dbReference type="RefSeq" id="WP_262400401.1">
    <property type="nucleotide sequence ID" value="NZ_JACRTB010000017.1"/>
</dbReference>
<evidence type="ECO:0000259" key="1">
    <source>
        <dbReference type="Pfam" id="PF13354"/>
    </source>
</evidence>
<dbReference type="Proteomes" id="UP000658131">
    <property type="component" value="Unassembled WGS sequence"/>
</dbReference>
<accession>A0ABR7NM61</accession>
<evidence type="ECO:0000313" key="3">
    <source>
        <dbReference type="Proteomes" id="UP000658131"/>
    </source>
</evidence>
<gene>
    <name evidence="2" type="ORF">H8717_10990</name>
</gene>
<dbReference type="SUPFAM" id="SSF56601">
    <property type="entry name" value="beta-lactamase/transpeptidase-like"/>
    <property type="match status" value="1"/>
</dbReference>
<dbReference type="PANTHER" id="PTHR35333">
    <property type="entry name" value="BETA-LACTAMASE"/>
    <property type="match status" value="1"/>
</dbReference>
<name>A0ABR7NM61_9FIRM</name>
<dbReference type="EMBL" id="JACRTB010000017">
    <property type="protein sequence ID" value="MBC8576927.1"/>
    <property type="molecule type" value="Genomic_DNA"/>
</dbReference>
<proteinExistence type="predicted"/>
<dbReference type="PANTHER" id="PTHR35333:SF3">
    <property type="entry name" value="BETA-LACTAMASE-TYPE TRANSPEPTIDASE FOLD CONTAINING PROTEIN"/>
    <property type="match status" value="1"/>
</dbReference>
<dbReference type="Pfam" id="PF13354">
    <property type="entry name" value="Beta-lactamase2"/>
    <property type="match status" value="1"/>
</dbReference>
<dbReference type="GO" id="GO:0016787">
    <property type="term" value="F:hydrolase activity"/>
    <property type="evidence" value="ECO:0007669"/>
    <property type="project" value="UniProtKB-KW"/>
</dbReference>
<keyword evidence="3" id="KW-1185">Reference proteome</keyword>
<protein>
    <submittedName>
        <fullName evidence="2">Serine hydrolase</fullName>
    </submittedName>
</protein>
<reference evidence="2 3" key="1">
    <citation type="submission" date="2020-08" db="EMBL/GenBank/DDBJ databases">
        <title>Genome public.</title>
        <authorList>
            <person name="Liu C."/>
            <person name="Sun Q."/>
        </authorList>
    </citation>
    <scope>NUCLEOTIDE SEQUENCE [LARGE SCALE GENOMIC DNA]</scope>
    <source>
        <strain evidence="2 3">BX1</strain>
    </source>
</reference>
<dbReference type="InterPro" id="IPR012338">
    <property type="entry name" value="Beta-lactam/transpept-like"/>
</dbReference>
<evidence type="ECO:0000313" key="2">
    <source>
        <dbReference type="EMBL" id="MBC8576927.1"/>
    </source>
</evidence>
<dbReference type="InterPro" id="IPR000871">
    <property type="entry name" value="Beta-lactam_class-A"/>
</dbReference>
<sequence>MFDAIRDYTEPFAEKIGLVVRDVRTGSVFSRNPDRVFPSASVIKLAILWEFYRRVAEGSLDPEASYVLHDDVKEGTTPYDTGILRDFHDGLVLTLQDIVTMMIVISDDTATNILIDRFGKEAINESMRRIGLTHTRVQRRMMEYDKVRAGIDNEISAGDMDRYFTLLLAQDSPMPAGCRETMLDILARQRYTAAIPSLLSEDTRIAHKTGTIGEFGLEHDVGLIYGPDGRPAVIVAALTQHLENRLHVIGTIAKMALESSLC</sequence>
<dbReference type="InterPro" id="IPR045155">
    <property type="entry name" value="Beta-lactam_cat"/>
</dbReference>
<feature type="domain" description="Beta-lactamase class A catalytic" evidence="1">
    <location>
        <begin position="17"/>
        <end position="237"/>
    </location>
</feature>
<dbReference type="Gene3D" id="3.40.710.10">
    <property type="entry name" value="DD-peptidase/beta-lactamase superfamily"/>
    <property type="match status" value="1"/>
</dbReference>
<keyword evidence="2" id="KW-0378">Hydrolase</keyword>